<organism evidence="1 2">
    <name type="scientific">Thelephora ganbajun</name>
    <name type="common">Ganba fungus</name>
    <dbReference type="NCBI Taxonomy" id="370292"/>
    <lineage>
        <taxon>Eukaryota</taxon>
        <taxon>Fungi</taxon>
        <taxon>Dikarya</taxon>
        <taxon>Basidiomycota</taxon>
        <taxon>Agaricomycotina</taxon>
        <taxon>Agaricomycetes</taxon>
        <taxon>Thelephorales</taxon>
        <taxon>Thelephoraceae</taxon>
        <taxon>Thelephora</taxon>
    </lineage>
</organism>
<protein>
    <submittedName>
        <fullName evidence="1">Uncharacterized protein</fullName>
    </submittedName>
</protein>
<proteinExistence type="predicted"/>
<dbReference type="Proteomes" id="UP000886501">
    <property type="component" value="Unassembled WGS sequence"/>
</dbReference>
<dbReference type="EMBL" id="MU118173">
    <property type="protein sequence ID" value="KAF9643941.1"/>
    <property type="molecule type" value="Genomic_DNA"/>
</dbReference>
<comment type="caution">
    <text evidence="1">The sequence shown here is derived from an EMBL/GenBank/DDBJ whole genome shotgun (WGS) entry which is preliminary data.</text>
</comment>
<sequence>MHLGTLTDDLYQPLWLSSERTLVNRYYRSLLHDVPASISNTQRRLERLDSFDEEYRQPLHAFLSHPNLKSHVEGLQGVTLGGFVELLDKASEAHSEIHECWGGEFRRWRLSSFSHQNRGLSRC</sequence>
<reference evidence="1" key="1">
    <citation type="submission" date="2019-10" db="EMBL/GenBank/DDBJ databases">
        <authorList>
            <consortium name="DOE Joint Genome Institute"/>
            <person name="Kuo A."/>
            <person name="Miyauchi S."/>
            <person name="Kiss E."/>
            <person name="Drula E."/>
            <person name="Kohler A."/>
            <person name="Sanchez-Garcia M."/>
            <person name="Andreopoulos B."/>
            <person name="Barry K.W."/>
            <person name="Bonito G."/>
            <person name="Buee M."/>
            <person name="Carver A."/>
            <person name="Chen C."/>
            <person name="Cichocki N."/>
            <person name="Clum A."/>
            <person name="Culley D."/>
            <person name="Crous P.W."/>
            <person name="Fauchery L."/>
            <person name="Girlanda M."/>
            <person name="Hayes R."/>
            <person name="Keri Z."/>
            <person name="Labutti K."/>
            <person name="Lipzen A."/>
            <person name="Lombard V."/>
            <person name="Magnuson J."/>
            <person name="Maillard F."/>
            <person name="Morin E."/>
            <person name="Murat C."/>
            <person name="Nolan M."/>
            <person name="Ohm R."/>
            <person name="Pangilinan J."/>
            <person name="Pereira M."/>
            <person name="Perotto S."/>
            <person name="Peter M."/>
            <person name="Riley R."/>
            <person name="Sitrit Y."/>
            <person name="Stielow B."/>
            <person name="Szollosi G."/>
            <person name="Zifcakova L."/>
            <person name="Stursova M."/>
            <person name="Spatafora J.W."/>
            <person name="Tedersoo L."/>
            <person name="Vaario L.-M."/>
            <person name="Yamada A."/>
            <person name="Yan M."/>
            <person name="Wang P."/>
            <person name="Xu J."/>
            <person name="Bruns T."/>
            <person name="Baldrian P."/>
            <person name="Vilgalys R."/>
            <person name="Henrissat B."/>
            <person name="Grigoriev I.V."/>
            <person name="Hibbett D."/>
            <person name="Nagy L.G."/>
            <person name="Martin F.M."/>
        </authorList>
    </citation>
    <scope>NUCLEOTIDE SEQUENCE</scope>
    <source>
        <strain evidence="1">P2</strain>
    </source>
</reference>
<evidence type="ECO:0000313" key="2">
    <source>
        <dbReference type="Proteomes" id="UP000886501"/>
    </source>
</evidence>
<gene>
    <name evidence="1" type="ORF">BDM02DRAFT_1271139</name>
</gene>
<reference evidence="1" key="2">
    <citation type="journal article" date="2020" name="Nat. Commun.">
        <title>Large-scale genome sequencing of mycorrhizal fungi provides insights into the early evolution of symbiotic traits.</title>
        <authorList>
            <person name="Miyauchi S."/>
            <person name="Kiss E."/>
            <person name="Kuo A."/>
            <person name="Drula E."/>
            <person name="Kohler A."/>
            <person name="Sanchez-Garcia M."/>
            <person name="Morin E."/>
            <person name="Andreopoulos B."/>
            <person name="Barry K.W."/>
            <person name="Bonito G."/>
            <person name="Buee M."/>
            <person name="Carver A."/>
            <person name="Chen C."/>
            <person name="Cichocki N."/>
            <person name="Clum A."/>
            <person name="Culley D."/>
            <person name="Crous P.W."/>
            <person name="Fauchery L."/>
            <person name="Girlanda M."/>
            <person name="Hayes R.D."/>
            <person name="Keri Z."/>
            <person name="LaButti K."/>
            <person name="Lipzen A."/>
            <person name="Lombard V."/>
            <person name="Magnuson J."/>
            <person name="Maillard F."/>
            <person name="Murat C."/>
            <person name="Nolan M."/>
            <person name="Ohm R.A."/>
            <person name="Pangilinan J."/>
            <person name="Pereira M.F."/>
            <person name="Perotto S."/>
            <person name="Peter M."/>
            <person name="Pfister S."/>
            <person name="Riley R."/>
            <person name="Sitrit Y."/>
            <person name="Stielow J.B."/>
            <person name="Szollosi G."/>
            <person name="Zifcakova L."/>
            <person name="Stursova M."/>
            <person name="Spatafora J.W."/>
            <person name="Tedersoo L."/>
            <person name="Vaario L.M."/>
            <person name="Yamada A."/>
            <person name="Yan M."/>
            <person name="Wang P."/>
            <person name="Xu J."/>
            <person name="Bruns T."/>
            <person name="Baldrian P."/>
            <person name="Vilgalys R."/>
            <person name="Dunand C."/>
            <person name="Henrissat B."/>
            <person name="Grigoriev I.V."/>
            <person name="Hibbett D."/>
            <person name="Nagy L.G."/>
            <person name="Martin F.M."/>
        </authorList>
    </citation>
    <scope>NUCLEOTIDE SEQUENCE</scope>
    <source>
        <strain evidence="1">P2</strain>
    </source>
</reference>
<evidence type="ECO:0000313" key="1">
    <source>
        <dbReference type="EMBL" id="KAF9643941.1"/>
    </source>
</evidence>
<keyword evidence="2" id="KW-1185">Reference proteome</keyword>
<accession>A0ACB6Z2P7</accession>
<name>A0ACB6Z2P7_THEGA</name>